<comment type="similarity">
    <text evidence="5">Belongs to the protein N5-glutamine methyltransferase family. PrmC subfamily.</text>
</comment>
<dbReference type="InterPro" id="IPR007848">
    <property type="entry name" value="Small_mtfrase_dom"/>
</dbReference>
<name>A0ABP9RNJ2_9ACTN</name>
<dbReference type="HAMAP" id="MF_02126">
    <property type="entry name" value="RF_methyltr_PrmC"/>
    <property type="match status" value="1"/>
</dbReference>
<comment type="caution">
    <text evidence="8">The sequence shown here is derived from an EMBL/GenBank/DDBJ whole genome shotgun (WGS) entry which is preliminary data.</text>
</comment>
<evidence type="ECO:0000256" key="3">
    <source>
        <dbReference type="ARBA" id="ARBA00022691"/>
    </source>
</evidence>
<feature type="binding site" evidence="5">
    <location>
        <begin position="186"/>
        <end position="189"/>
    </location>
    <ligand>
        <name>substrate</name>
    </ligand>
</feature>
<feature type="binding site" evidence="5">
    <location>
        <position position="186"/>
    </location>
    <ligand>
        <name>S-adenosyl-L-methionine</name>
        <dbReference type="ChEBI" id="CHEBI:59789"/>
    </ligand>
</feature>
<dbReference type="PANTHER" id="PTHR18895:SF74">
    <property type="entry name" value="MTRF1L RELEASE FACTOR GLUTAMINE METHYLTRANSFERASE"/>
    <property type="match status" value="1"/>
</dbReference>
<dbReference type="EC" id="2.1.1.297" evidence="5"/>
<dbReference type="PROSITE" id="PS00092">
    <property type="entry name" value="N6_MTASE"/>
    <property type="match status" value="1"/>
</dbReference>
<gene>
    <name evidence="5 8" type="primary">prmC</name>
    <name evidence="8" type="ORF">GCM10023322_19480</name>
</gene>
<evidence type="ECO:0000259" key="7">
    <source>
        <dbReference type="Pfam" id="PF17827"/>
    </source>
</evidence>
<dbReference type="GO" id="GO:0008168">
    <property type="term" value="F:methyltransferase activity"/>
    <property type="evidence" value="ECO:0007669"/>
    <property type="project" value="UniProtKB-KW"/>
</dbReference>
<dbReference type="Pfam" id="PF17827">
    <property type="entry name" value="PrmC_N"/>
    <property type="match status" value="1"/>
</dbReference>
<comment type="catalytic activity">
    <reaction evidence="4 5">
        <text>L-glutaminyl-[peptide chain release factor] + S-adenosyl-L-methionine = N(5)-methyl-L-glutaminyl-[peptide chain release factor] + S-adenosyl-L-homocysteine + H(+)</text>
        <dbReference type="Rhea" id="RHEA:42896"/>
        <dbReference type="Rhea" id="RHEA-COMP:10271"/>
        <dbReference type="Rhea" id="RHEA-COMP:10272"/>
        <dbReference type="ChEBI" id="CHEBI:15378"/>
        <dbReference type="ChEBI" id="CHEBI:30011"/>
        <dbReference type="ChEBI" id="CHEBI:57856"/>
        <dbReference type="ChEBI" id="CHEBI:59789"/>
        <dbReference type="ChEBI" id="CHEBI:61891"/>
        <dbReference type="EC" id="2.1.1.297"/>
    </reaction>
</comment>
<evidence type="ECO:0000313" key="8">
    <source>
        <dbReference type="EMBL" id="GAA5182451.1"/>
    </source>
</evidence>
<dbReference type="Proteomes" id="UP001501570">
    <property type="component" value="Unassembled WGS sequence"/>
</dbReference>
<proteinExistence type="inferred from homology"/>
<dbReference type="InterPro" id="IPR050320">
    <property type="entry name" value="N5-glutamine_MTase"/>
</dbReference>
<dbReference type="Gene3D" id="3.40.50.150">
    <property type="entry name" value="Vaccinia Virus protein VP39"/>
    <property type="match status" value="1"/>
</dbReference>
<evidence type="ECO:0000256" key="4">
    <source>
        <dbReference type="ARBA" id="ARBA00048391"/>
    </source>
</evidence>
<dbReference type="PANTHER" id="PTHR18895">
    <property type="entry name" value="HEMK METHYLTRANSFERASE"/>
    <property type="match status" value="1"/>
</dbReference>
<dbReference type="InterPro" id="IPR029063">
    <property type="entry name" value="SAM-dependent_MTases_sf"/>
</dbReference>
<dbReference type="RefSeq" id="WP_345628083.1">
    <property type="nucleotide sequence ID" value="NZ_BAABJQ010000004.1"/>
</dbReference>
<reference evidence="9" key="1">
    <citation type="journal article" date="2019" name="Int. J. Syst. Evol. Microbiol.">
        <title>The Global Catalogue of Microorganisms (GCM) 10K type strain sequencing project: providing services to taxonomists for standard genome sequencing and annotation.</title>
        <authorList>
            <consortium name="The Broad Institute Genomics Platform"/>
            <consortium name="The Broad Institute Genome Sequencing Center for Infectious Disease"/>
            <person name="Wu L."/>
            <person name="Ma J."/>
        </authorList>
    </citation>
    <scope>NUCLEOTIDE SEQUENCE [LARGE SCALE GENOMIC DNA]</scope>
    <source>
        <strain evidence="9">JCM 18304</strain>
    </source>
</reference>
<evidence type="ECO:0000259" key="6">
    <source>
        <dbReference type="Pfam" id="PF05175"/>
    </source>
</evidence>
<protein>
    <recommendedName>
        <fullName evidence="5">Release factor glutamine methyltransferase</fullName>
        <shortName evidence="5">RF MTase</shortName>
        <ecNumber evidence="5">2.1.1.297</ecNumber>
    </recommendedName>
    <alternativeName>
        <fullName evidence="5">N5-glutamine methyltransferase PrmC</fullName>
    </alternativeName>
    <alternativeName>
        <fullName evidence="5">Protein-(glutamine-N5) MTase PrmC</fullName>
    </alternativeName>
    <alternativeName>
        <fullName evidence="5">Protein-glutamine N-methyltransferase PrmC</fullName>
    </alternativeName>
</protein>
<evidence type="ECO:0000256" key="2">
    <source>
        <dbReference type="ARBA" id="ARBA00022679"/>
    </source>
</evidence>
<dbReference type="InterPro" id="IPR019874">
    <property type="entry name" value="RF_methyltr_PrmC"/>
</dbReference>
<dbReference type="InterPro" id="IPR002052">
    <property type="entry name" value="DNA_methylase_N6_adenine_CS"/>
</dbReference>
<keyword evidence="1 5" id="KW-0489">Methyltransferase</keyword>
<organism evidence="8 9">
    <name type="scientific">Rugosimonospora acidiphila</name>
    <dbReference type="NCBI Taxonomy" id="556531"/>
    <lineage>
        <taxon>Bacteria</taxon>
        <taxon>Bacillati</taxon>
        <taxon>Actinomycetota</taxon>
        <taxon>Actinomycetes</taxon>
        <taxon>Micromonosporales</taxon>
        <taxon>Micromonosporaceae</taxon>
        <taxon>Rugosimonospora</taxon>
    </lineage>
</organism>
<comment type="caution">
    <text evidence="5">Lacks conserved residue(s) required for the propagation of feature annotation.</text>
</comment>
<dbReference type="InterPro" id="IPR004556">
    <property type="entry name" value="HemK-like"/>
</dbReference>
<feature type="domain" description="Methyltransferase small" evidence="6">
    <location>
        <begin position="107"/>
        <end position="190"/>
    </location>
</feature>
<accession>A0ABP9RNJ2</accession>
<evidence type="ECO:0000313" key="9">
    <source>
        <dbReference type="Proteomes" id="UP001501570"/>
    </source>
</evidence>
<keyword evidence="2 5" id="KW-0808">Transferase</keyword>
<dbReference type="Pfam" id="PF05175">
    <property type="entry name" value="MTS"/>
    <property type="match status" value="1"/>
</dbReference>
<dbReference type="SUPFAM" id="SSF53335">
    <property type="entry name" value="S-adenosyl-L-methionine-dependent methyltransferases"/>
    <property type="match status" value="1"/>
</dbReference>
<feature type="domain" description="Release factor glutamine methyltransferase N-terminal" evidence="7">
    <location>
        <begin position="6"/>
        <end position="74"/>
    </location>
</feature>
<dbReference type="InterPro" id="IPR040758">
    <property type="entry name" value="PrmC_N"/>
</dbReference>
<comment type="function">
    <text evidence="5">Methylates the class 1 translation termination release factors RF1/PrfA and RF2/PrfB on the glutamine residue of the universally conserved GGQ motif.</text>
</comment>
<feature type="binding site" evidence="5">
    <location>
        <position position="142"/>
    </location>
    <ligand>
        <name>S-adenosyl-L-methionine</name>
        <dbReference type="ChEBI" id="CHEBI:59789"/>
    </ligand>
</feature>
<dbReference type="NCBIfam" id="TIGR03534">
    <property type="entry name" value="RF_mod_PrmC"/>
    <property type="match status" value="1"/>
</dbReference>
<sequence length="295" mass="31083">MSQVHEAIAEATRKLAEAGIDSARVDAELLAEHAFGVPRGRLAVAPDPEPQRLDLLWHLVAERATRVPVQYLTGLAPFRYLELVVGPGVFVPRPETELLVDWGLERLAGIEAPVVVDLASGTGAIALSVATECPAATVYAVERSPRALDWLRRNAGNSGVRVVEADVTAPATLAELDGRVDLVLCNPPYVPDASPVAPEVSGHEPTEAVFGGPDGLDVIRPVIARAAGLLRGGGAVGIEHDDSHGEAVPTLLRADGRFAAIADHRDLAGRPRFATATRLADCNGPSGPDRRDCSK</sequence>
<keyword evidence="9" id="KW-1185">Reference proteome</keyword>
<dbReference type="GO" id="GO:0032259">
    <property type="term" value="P:methylation"/>
    <property type="evidence" value="ECO:0007669"/>
    <property type="project" value="UniProtKB-KW"/>
</dbReference>
<dbReference type="EMBL" id="BAABJQ010000004">
    <property type="protein sequence ID" value="GAA5182451.1"/>
    <property type="molecule type" value="Genomic_DNA"/>
</dbReference>
<dbReference type="Gene3D" id="1.10.8.10">
    <property type="entry name" value="DNA helicase RuvA subunit, C-terminal domain"/>
    <property type="match status" value="1"/>
</dbReference>
<keyword evidence="3 5" id="KW-0949">S-adenosyl-L-methionine</keyword>
<dbReference type="NCBIfam" id="TIGR00536">
    <property type="entry name" value="hemK_fam"/>
    <property type="match status" value="1"/>
</dbReference>
<dbReference type="CDD" id="cd02440">
    <property type="entry name" value="AdoMet_MTases"/>
    <property type="match status" value="1"/>
</dbReference>
<evidence type="ECO:0000256" key="1">
    <source>
        <dbReference type="ARBA" id="ARBA00022603"/>
    </source>
</evidence>
<evidence type="ECO:0000256" key="5">
    <source>
        <dbReference type="HAMAP-Rule" id="MF_02126"/>
    </source>
</evidence>